<accession>A0A8J8NVB0</accession>
<feature type="transmembrane region" description="Helical" evidence="10">
    <location>
        <begin position="254"/>
        <end position="274"/>
    </location>
</feature>
<keyword evidence="4 10" id="KW-1133">Transmembrane helix</keyword>
<keyword evidence="8" id="KW-0739">Sodium transport</keyword>
<dbReference type="GO" id="GO:0005886">
    <property type="term" value="C:plasma membrane"/>
    <property type="evidence" value="ECO:0007669"/>
    <property type="project" value="TreeGrafter"/>
</dbReference>
<feature type="domain" description="Cation/H+ exchanger transmembrane" evidence="11">
    <location>
        <begin position="46"/>
        <end position="437"/>
    </location>
</feature>
<dbReference type="InterPro" id="IPR018422">
    <property type="entry name" value="Cation/H_exchanger_CPA1"/>
</dbReference>
<dbReference type="OrthoDB" id="196264at2759"/>
<feature type="transmembrane region" description="Helical" evidence="10">
    <location>
        <begin position="226"/>
        <end position="249"/>
    </location>
</feature>
<evidence type="ECO:0000259" key="11">
    <source>
        <dbReference type="Pfam" id="PF00999"/>
    </source>
</evidence>
<evidence type="ECO:0000256" key="8">
    <source>
        <dbReference type="ARBA" id="ARBA00023201"/>
    </source>
</evidence>
<feature type="transmembrane region" description="Helical" evidence="10">
    <location>
        <begin position="47"/>
        <end position="67"/>
    </location>
</feature>
<dbReference type="EMBL" id="RRYP01004960">
    <property type="protein sequence ID" value="TNV82441.1"/>
    <property type="molecule type" value="Genomic_DNA"/>
</dbReference>
<dbReference type="GO" id="GO:0015386">
    <property type="term" value="F:potassium:proton antiporter activity"/>
    <property type="evidence" value="ECO:0007669"/>
    <property type="project" value="TreeGrafter"/>
</dbReference>
<sequence length="532" mass="58193">MSGTGSGGGADHHIFTIGGIVIVLLIVLYVVLGVALERCHCNFGHEASLVIIVGASISYMAYAIGFSQFNEAVSFDHNIFFYFCLPPIVFASGFNMKRKVFFENFTSVLIFGVFSTIVQFVLFSFGLYLINNMGLFTKYNFFTGESTPFQLSMMEILLMCSLICSSDVVAAIAVVKYEQQPKLFSVIFGEGITNDAVGIILFNTVVTYAGPKSQFNYATPVKILGSFLYLCTFSIVIGGLIGFISSMIFKKFRILTHSAIIECALMFCFGYLSYVTAEFIEVSGIVSLLACGIFMGQFTWYNLSPQGKHSTSIAFQVIGYMIEAFVFSYLGLTIFSYMDHDWSLGLCIGMLINVVVLRTVGTIGIIKIIELFGYKSGLSLKDLLFIAYAGMIRGAVAFGLVLRIDDGAIDNRSVIVTSSLTLVIASTIFMGSTVSTVQRMLFGDLSKQQAPPVDTQAAAENGDNKLIKQGSVASHHEMFLHPNFDKDAAKEEAKQNTSTMSKLGAQFIERIDGRSRGAIQDPETALDSPPQF</sequence>
<keyword evidence="6" id="KW-0406">Ion transport</keyword>
<dbReference type="Proteomes" id="UP000785679">
    <property type="component" value="Unassembled WGS sequence"/>
</dbReference>
<dbReference type="AlphaFoldDB" id="A0A8J8NVB0"/>
<feature type="transmembrane region" description="Helical" evidence="10">
    <location>
        <begin position="12"/>
        <end position="35"/>
    </location>
</feature>
<organism evidence="12 13">
    <name type="scientific">Halteria grandinella</name>
    <dbReference type="NCBI Taxonomy" id="5974"/>
    <lineage>
        <taxon>Eukaryota</taxon>
        <taxon>Sar</taxon>
        <taxon>Alveolata</taxon>
        <taxon>Ciliophora</taxon>
        <taxon>Intramacronucleata</taxon>
        <taxon>Spirotrichea</taxon>
        <taxon>Stichotrichia</taxon>
        <taxon>Sporadotrichida</taxon>
        <taxon>Halteriidae</taxon>
        <taxon>Halteria</taxon>
    </lineage>
</organism>
<dbReference type="PANTHER" id="PTHR10110">
    <property type="entry name" value="SODIUM/HYDROGEN EXCHANGER"/>
    <property type="match status" value="1"/>
</dbReference>
<evidence type="ECO:0000256" key="2">
    <source>
        <dbReference type="ARBA" id="ARBA00022448"/>
    </source>
</evidence>
<keyword evidence="7 10" id="KW-0472">Membrane</keyword>
<comment type="caution">
    <text evidence="12">The sequence shown here is derived from an EMBL/GenBank/DDBJ whole genome shotgun (WGS) entry which is preliminary data.</text>
</comment>
<feature type="transmembrane region" description="Helical" evidence="10">
    <location>
        <begin position="414"/>
        <end position="437"/>
    </location>
</feature>
<comment type="subcellular location">
    <subcellularLocation>
        <location evidence="1">Membrane</location>
        <topology evidence="1">Multi-pass membrane protein</topology>
    </subcellularLocation>
</comment>
<keyword evidence="2" id="KW-0813">Transport</keyword>
<dbReference type="GO" id="GO:0098719">
    <property type="term" value="P:sodium ion import across plasma membrane"/>
    <property type="evidence" value="ECO:0007669"/>
    <property type="project" value="TreeGrafter"/>
</dbReference>
<gene>
    <name evidence="12" type="ORF">FGO68_gene5979</name>
</gene>
<keyword evidence="13" id="KW-1185">Reference proteome</keyword>
<protein>
    <recommendedName>
        <fullName evidence="11">Cation/H+ exchanger transmembrane domain-containing protein</fullName>
    </recommendedName>
</protein>
<dbReference type="GO" id="GO:0015385">
    <property type="term" value="F:sodium:proton antiporter activity"/>
    <property type="evidence" value="ECO:0007669"/>
    <property type="project" value="InterPro"/>
</dbReference>
<feature type="transmembrane region" description="Helical" evidence="10">
    <location>
        <begin position="280"/>
        <end position="301"/>
    </location>
</feature>
<name>A0A8J8NVB0_HALGN</name>
<reference evidence="12" key="1">
    <citation type="submission" date="2019-06" db="EMBL/GenBank/DDBJ databases">
        <authorList>
            <person name="Zheng W."/>
        </authorList>
    </citation>
    <scope>NUCLEOTIDE SEQUENCE</scope>
    <source>
        <strain evidence="12">QDHG01</strain>
    </source>
</reference>
<evidence type="ECO:0000256" key="4">
    <source>
        <dbReference type="ARBA" id="ARBA00022989"/>
    </source>
</evidence>
<dbReference type="PANTHER" id="PTHR10110:SF187">
    <property type="entry name" value="SODIUM_HYDROGEN EXCHANGER"/>
    <property type="match status" value="1"/>
</dbReference>
<feature type="transmembrane region" description="Helical" evidence="10">
    <location>
        <begin position="150"/>
        <end position="175"/>
    </location>
</feature>
<dbReference type="InterPro" id="IPR006153">
    <property type="entry name" value="Cation/H_exchanger_TM"/>
</dbReference>
<evidence type="ECO:0000256" key="3">
    <source>
        <dbReference type="ARBA" id="ARBA00022692"/>
    </source>
</evidence>
<evidence type="ECO:0000256" key="7">
    <source>
        <dbReference type="ARBA" id="ARBA00023136"/>
    </source>
</evidence>
<feature type="region of interest" description="Disordered" evidence="9">
    <location>
        <begin position="512"/>
        <end position="532"/>
    </location>
</feature>
<evidence type="ECO:0000313" key="13">
    <source>
        <dbReference type="Proteomes" id="UP000785679"/>
    </source>
</evidence>
<keyword evidence="5" id="KW-0915">Sodium</keyword>
<proteinExistence type="predicted"/>
<dbReference type="PRINTS" id="PR01084">
    <property type="entry name" value="NAHEXCHNGR"/>
</dbReference>
<evidence type="ECO:0000313" key="12">
    <source>
        <dbReference type="EMBL" id="TNV82441.1"/>
    </source>
</evidence>
<feature type="transmembrane region" description="Helical" evidence="10">
    <location>
        <begin position="383"/>
        <end position="402"/>
    </location>
</feature>
<dbReference type="GO" id="GO:0051453">
    <property type="term" value="P:regulation of intracellular pH"/>
    <property type="evidence" value="ECO:0007669"/>
    <property type="project" value="TreeGrafter"/>
</dbReference>
<evidence type="ECO:0000256" key="5">
    <source>
        <dbReference type="ARBA" id="ARBA00023053"/>
    </source>
</evidence>
<feature type="transmembrane region" description="Helical" evidence="10">
    <location>
        <begin position="79"/>
        <end position="96"/>
    </location>
</feature>
<dbReference type="InterPro" id="IPR004709">
    <property type="entry name" value="NaH_exchanger"/>
</dbReference>
<dbReference type="Gene3D" id="6.10.140.1330">
    <property type="match status" value="1"/>
</dbReference>
<feature type="transmembrane region" description="Helical" evidence="10">
    <location>
        <begin position="343"/>
        <end position="371"/>
    </location>
</feature>
<evidence type="ECO:0000256" key="6">
    <source>
        <dbReference type="ARBA" id="ARBA00023065"/>
    </source>
</evidence>
<feature type="transmembrane region" description="Helical" evidence="10">
    <location>
        <begin position="313"/>
        <end position="337"/>
    </location>
</feature>
<keyword evidence="3 10" id="KW-0812">Transmembrane</keyword>
<feature type="transmembrane region" description="Helical" evidence="10">
    <location>
        <begin position="108"/>
        <end position="130"/>
    </location>
</feature>
<evidence type="ECO:0000256" key="10">
    <source>
        <dbReference type="SAM" id="Phobius"/>
    </source>
</evidence>
<evidence type="ECO:0000256" key="1">
    <source>
        <dbReference type="ARBA" id="ARBA00004141"/>
    </source>
</evidence>
<evidence type="ECO:0000256" key="9">
    <source>
        <dbReference type="SAM" id="MobiDB-lite"/>
    </source>
</evidence>
<dbReference type="Pfam" id="PF00999">
    <property type="entry name" value="Na_H_Exchanger"/>
    <property type="match status" value="1"/>
</dbReference>